<dbReference type="AlphaFoldDB" id="A0A4Y9XYU5"/>
<name>A0A4Y9XYU5_9AGAM</name>
<dbReference type="GO" id="GO:0008171">
    <property type="term" value="F:O-methyltransferase activity"/>
    <property type="evidence" value="ECO:0007669"/>
    <property type="project" value="InterPro"/>
</dbReference>
<dbReference type="Proteomes" id="UP000298327">
    <property type="component" value="Unassembled WGS sequence"/>
</dbReference>
<organism evidence="6 7">
    <name type="scientific">Dentipellis fragilis</name>
    <dbReference type="NCBI Taxonomy" id="205917"/>
    <lineage>
        <taxon>Eukaryota</taxon>
        <taxon>Fungi</taxon>
        <taxon>Dikarya</taxon>
        <taxon>Basidiomycota</taxon>
        <taxon>Agaricomycotina</taxon>
        <taxon>Agaricomycetes</taxon>
        <taxon>Russulales</taxon>
        <taxon>Hericiaceae</taxon>
        <taxon>Dentipellis</taxon>
    </lineage>
</organism>
<proteinExistence type="predicted"/>
<dbReference type="Gene3D" id="1.10.10.10">
    <property type="entry name" value="Winged helix-like DNA-binding domain superfamily/Winged helix DNA-binding domain"/>
    <property type="match status" value="1"/>
</dbReference>
<dbReference type="PANTHER" id="PTHR43712:SF2">
    <property type="entry name" value="O-METHYLTRANSFERASE CICE"/>
    <property type="match status" value="1"/>
</dbReference>
<keyword evidence="7" id="KW-1185">Reference proteome</keyword>
<evidence type="ECO:0000256" key="3">
    <source>
        <dbReference type="ARBA" id="ARBA00022691"/>
    </source>
</evidence>
<dbReference type="SUPFAM" id="SSF46785">
    <property type="entry name" value="Winged helix' DNA-binding domain"/>
    <property type="match status" value="1"/>
</dbReference>
<evidence type="ECO:0000313" key="7">
    <source>
        <dbReference type="Proteomes" id="UP000298327"/>
    </source>
</evidence>
<dbReference type="InterPro" id="IPR036390">
    <property type="entry name" value="WH_DNA-bd_sf"/>
</dbReference>
<dbReference type="Pfam" id="PF00891">
    <property type="entry name" value="Methyltransf_2"/>
    <property type="match status" value="1"/>
</dbReference>
<dbReference type="GO" id="GO:0006355">
    <property type="term" value="P:regulation of DNA-templated transcription"/>
    <property type="evidence" value="ECO:0007669"/>
    <property type="project" value="InterPro"/>
</dbReference>
<reference evidence="6 7" key="1">
    <citation type="submission" date="2019-02" db="EMBL/GenBank/DDBJ databases">
        <title>Genome sequencing of the rare red list fungi Dentipellis fragilis.</title>
        <authorList>
            <person name="Buettner E."/>
            <person name="Kellner H."/>
        </authorList>
    </citation>
    <scope>NUCLEOTIDE SEQUENCE [LARGE SCALE GENOMIC DNA]</scope>
    <source>
        <strain evidence="6 7">DSM 105465</strain>
    </source>
</reference>
<evidence type="ECO:0000256" key="2">
    <source>
        <dbReference type="ARBA" id="ARBA00022679"/>
    </source>
</evidence>
<dbReference type="InterPro" id="IPR029063">
    <property type="entry name" value="SAM-dependent_MTases_sf"/>
</dbReference>
<feature type="domain" description="HTH iclR-type" evidence="5">
    <location>
        <begin position="104"/>
        <end position="135"/>
    </location>
</feature>
<evidence type="ECO:0000256" key="1">
    <source>
        <dbReference type="ARBA" id="ARBA00022603"/>
    </source>
</evidence>
<dbReference type="GO" id="GO:0003677">
    <property type="term" value="F:DNA binding"/>
    <property type="evidence" value="ECO:0007669"/>
    <property type="project" value="InterPro"/>
</dbReference>
<keyword evidence="1" id="KW-0489">Methyltransferase</keyword>
<comment type="caution">
    <text evidence="6">The sequence shown here is derived from an EMBL/GenBank/DDBJ whole genome shotgun (WGS) entry which is preliminary data.</text>
</comment>
<dbReference type="EMBL" id="SEOQ01000966">
    <property type="protein sequence ID" value="TFY54972.1"/>
    <property type="molecule type" value="Genomic_DNA"/>
</dbReference>
<dbReference type="SUPFAM" id="SSF53335">
    <property type="entry name" value="S-adenosyl-L-methionine-dependent methyltransferases"/>
    <property type="match status" value="1"/>
</dbReference>
<evidence type="ECO:0000313" key="6">
    <source>
        <dbReference type="EMBL" id="TFY54972.1"/>
    </source>
</evidence>
<dbReference type="Pfam" id="PF09339">
    <property type="entry name" value="HTH_IclR"/>
    <property type="match status" value="1"/>
</dbReference>
<dbReference type="OrthoDB" id="1606438at2759"/>
<feature type="domain" description="O-methyltransferase C-terminal" evidence="4">
    <location>
        <begin position="181"/>
        <end position="292"/>
    </location>
</feature>
<protein>
    <submittedName>
        <fullName evidence="6">Uncharacterized protein</fullName>
    </submittedName>
</protein>
<dbReference type="STRING" id="205917.A0A4Y9XYU5"/>
<dbReference type="PROSITE" id="PS51683">
    <property type="entry name" value="SAM_OMT_II"/>
    <property type="match status" value="1"/>
</dbReference>
<dbReference type="PANTHER" id="PTHR43712">
    <property type="entry name" value="PUTATIVE (AFU_ORTHOLOGUE AFUA_4G14580)-RELATED"/>
    <property type="match status" value="1"/>
</dbReference>
<gene>
    <name evidence="6" type="ORF">EVG20_g9491</name>
</gene>
<dbReference type="InterPro" id="IPR036388">
    <property type="entry name" value="WH-like_DNA-bd_sf"/>
</dbReference>
<accession>A0A4Y9XYU5</accession>
<evidence type="ECO:0000259" key="4">
    <source>
        <dbReference type="Pfam" id="PF00891"/>
    </source>
</evidence>
<dbReference type="InterPro" id="IPR016461">
    <property type="entry name" value="COMT-like"/>
</dbReference>
<keyword evidence="3" id="KW-0949">S-adenosyl-L-methionine</keyword>
<dbReference type="Gene3D" id="3.40.50.150">
    <property type="entry name" value="Vaccinia Virus protein VP39"/>
    <property type="match status" value="1"/>
</dbReference>
<sequence>MPVELDPAQRRDEVHALLKLIASSANDAVAIWERNAGSVPSLDEAKVDGRCASNTDLLRAVRLLEGASYQLCSTLSPTFLTLHTSTPVEAACLRVAVEAKIPGILADHPNGLHVTEIAKRIGLPSAKLSRILRILSVKHCFREGRFHLTTSHATNSLQRFGRAMTALRLGAVHELYPIGSLPANTTWCDVGGGMGGMLLPIAQTHPHIQLTLQDQPHVLEEAKDHFEQHCPTALRENRISFVPVDFLKGSPVPDQDFYYMRMIVHDWPDPACVQILTNIRKVMKPSSRLLIPHSTRNVEEYVLIDSVAEITDTGAGLPGAIDAPKPLPRNYGAGGIRPFIMDLNMMVLNNSRERSLGDIISLGNRAGLEFVKFWDCVEMSIVELKAT</sequence>
<dbReference type="InterPro" id="IPR001077">
    <property type="entry name" value="COMT_C"/>
</dbReference>
<dbReference type="InterPro" id="IPR005471">
    <property type="entry name" value="Tscrpt_reg_IclR_N"/>
</dbReference>
<keyword evidence="2" id="KW-0808">Transferase</keyword>
<dbReference type="GO" id="GO:0032259">
    <property type="term" value="P:methylation"/>
    <property type="evidence" value="ECO:0007669"/>
    <property type="project" value="UniProtKB-KW"/>
</dbReference>
<evidence type="ECO:0000259" key="5">
    <source>
        <dbReference type="Pfam" id="PF09339"/>
    </source>
</evidence>